<dbReference type="EMBL" id="JAINUF010000009">
    <property type="protein sequence ID" value="KAJ8350157.1"/>
    <property type="molecule type" value="Genomic_DNA"/>
</dbReference>
<proteinExistence type="predicted"/>
<gene>
    <name evidence="2" type="ORF">SKAU_G00252870</name>
</gene>
<evidence type="ECO:0000313" key="2">
    <source>
        <dbReference type="EMBL" id="KAJ8350157.1"/>
    </source>
</evidence>
<dbReference type="Proteomes" id="UP001152622">
    <property type="component" value="Chromosome 9"/>
</dbReference>
<sequence>MEKGFIHRLPCTRENSRPRKRGTLRHNILTVRLTLSNASQADEAAVLGFHIQEVRNQKRRGKMLGTA</sequence>
<feature type="region of interest" description="Disordered" evidence="1">
    <location>
        <begin position="1"/>
        <end position="21"/>
    </location>
</feature>
<comment type="caution">
    <text evidence="2">The sequence shown here is derived from an EMBL/GenBank/DDBJ whole genome shotgun (WGS) entry which is preliminary data.</text>
</comment>
<accession>A0A9Q1F367</accession>
<evidence type="ECO:0000256" key="1">
    <source>
        <dbReference type="SAM" id="MobiDB-lite"/>
    </source>
</evidence>
<evidence type="ECO:0000313" key="3">
    <source>
        <dbReference type="Proteomes" id="UP001152622"/>
    </source>
</evidence>
<reference evidence="2" key="1">
    <citation type="journal article" date="2023" name="Science">
        <title>Genome structures resolve the early diversification of teleost fishes.</title>
        <authorList>
            <person name="Parey E."/>
            <person name="Louis A."/>
            <person name="Montfort J."/>
            <person name="Bouchez O."/>
            <person name="Roques C."/>
            <person name="Iampietro C."/>
            <person name="Lluch J."/>
            <person name="Castinel A."/>
            <person name="Donnadieu C."/>
            <person name="Desvignes T."/>
            <person name="Floi Bucao C."/>
            <person name="Jouanno E."/>
            <person name="Wen M."/>
            <person name="Mejri S."/>
            <person name="Dirks R."/>
            <person name="Jansen H."/>
            <person name="Henkel C."/>
            <person name="Chen W.J."/>
            <person name="Zahm M."/>
            <person name="Cabau C."/>
            <person name="Klopp C."/>
            <person name="Thompson A.W."/>
            <person name="Robinson-Rechavi M."/>
            <person name="Braasch I."/>
            <person name="Lecointre G."/>
            <person name="Bobe J."/>
            <person name="Postlethwait J.H."/>
            <person name="Berthelot C."/>
            <person name="Roest Crollius H."/>
            <person name="Guiguen Y."/>
        </authorList>
    </citation>
    <scope>NUCLEOTIDE SEQUENCE</scope>
    <source>
        <strain evidence="2">WJC10195</strain>
    </source>
</reference>
<organism evidence="2 3">
    <name type="scientific">Synaphobranchus kaupii</name>
    <name type="common">Kaup's arrowtooth eel</name>
    <dbReference type="NCBI Taxonomy" id="118154"/>
    <lineage>
        <taxon>Eukaryota</taxon>
        <taxon>Metazoa</taxon>
        <taxon>Chordata</taxon>
        <taxon>Craniata</taxon>
        <taxon>Vertebrata</taxon>
        <taxon>Euteleostomi</taxon>
        <taxon>Actinopterygii</taxon>
        <taxon>Neopterygii</taxon>
        <taxon>Teleostei</taxon>
        <taxon>Anguilliformes</taxon>
        <taxon>Synaphobranchidae</taxon>
        <taxon>Synaphobranchus</taxon>
    </lineage>
</organism>
<protein>
    <submittedName>
        <fullName evidence="2">Uncharacterized protein</fullName>
    </submittedName>
</protein>
<keyword evidence="3" id="KW-1185">Reference proteome</keyword>
<dbReference type="AlphaFoldDB" id="A0A9Q1F367"/>
<name>A0A9Q1F367_SYNKA</name>